<keyword evidence="3" id="KW-1185">Reference proteome</keyword>
<comment type="caution">
    <text evidence="2">The sequence shown here is derived from an EMBL/GenBank/DDBJ whole genome shotgun (WGS) entry which is preliminary data.</text>
</comment>
<protein>
    <recommendedName>
        <fullName evidence="4">YbaB/EbfC DNA-binding family protein</fullName>
    </recommendedName>
</protein>
<feature type="compositionally biased region" description="Polar residues" evidence="1">
    <location>
        <begin position="1"/>
        <end position="11"/>
    </location>
</feature>
<dbReference type="RefSeq" id="WP_249422524.1">
    <property type="nucleotide sequence ID" value="NZ_JAGSHT010000003.1"/>
</dbReference>
<evidence type="ECO:0000256" key="1">
    <source>
        <dbReference type="SAM" id="MobiDB-lite"/>
    </source>
</evidence>
<feature type="region of interest" description="Disordered" evidence="1">
    <location>
        <begin position="1"/>
        <end position="20"/>
    </location>
</feature>
<sequence length="234" mass="25311">MTQQVESSQQRLDAAHGNDRAEVVTVRLDGEGRFREVAILEAWSEEYEPEELGAAVVEAFVAANMRRTEQWGSALQELDEEPDPRTRPLPPRHEQYASRLEDLIGDSSIDGTAATRGLIDQLESLQQAIEFAMSAVEGRSQARSVGQDRQRGVEAVVDGAGGLVEVRIDPAFAERSHAFNISRAVTEAITNGLAASATESATALAPVDDLNAIASRLQDPQAMAAILKPDVYDS</sequence>
<name>A0ABS7S4U5_9MICO</name>
<proteinExistence type="predicted"/>
<dbReference type="InterPro" id="IPR036894">
    <property type="entry name" value="YbaB-like_sf"/>
</dbReference>
<evidence type="ECO:0008006" key="4">
    <source>
        <dbReference type="Google" id="ProtNLM"/>
    </source>
</evidence>
<organism evidence="2 3">
    <name type="scientific">Occultella gossypii</name>
    <dbReference type="NCBI Taxonomy" id="2800820"/>
    <lineage>
        <taxon>Bacteria</taxon>
        <taxon>Bacillati</taxon>
        <taxon>Actinomycetota</taxon>
        <taxon>Actinomycetes</taxon>
        <taxon>Micrococcales</taxon>
        <taxon>Ruaniaceae</taxon>
        <taxon>Occultella</taxon>
    </lineage>
</organism>
<gene>
    <name evidence="2" type="ORF">KCQ71_04095</name>
</gene>
<accession>A0ABS7S4U5</accession>
<evidence type="ECO:0000313" key="2">
    <source>
        <dbReference type="EMBL" id="MBZ2195322.1"/>
    </source>
</evidence>
<dbReference type="Proteomes" id="UP000826651">
    <property type="component" value="Unassembled WGS sequence"/>
</dbReference>
<evidence type="ECO:0000313" key="3">
    <source>
        <dbReference type="Proteomes" id="UP000826651"/>
    </source>
</evidence>
<dbReference type="Gene3D" id="3.30.1310.10">
    <property type="entry name" value="Nucleoid-associated protein YbaB-like domain"/>
    <property type="match status" value="2"/>
</dbReference>
<dbReference type="EMBL" id="JAGSHT010000003">
    <property type="protein sequence ID" value="MBZ2195322.1"/>
    <property type="molecule type" value="Genomic_DNA"/>
</dbReference>
<reference evidence="2 3" key="1">
    <citation type="submission" date="2021-04" db="EMBL/GenBank/DDBJ databases">
        <title>Ruania sp. nov., isolated from sandy soil of mangrove forest.</title>
        <authorList>
            <person name="Ge X."/>
            <person name="Huang R."/>
            <person name="Liu W."/>
        </authorList>
    </citation>
    <scope>NUCLEOTIDE SEQUENCE [LARGE SCALE GENOMIC DNA]</scope>
    <source>
        <strain evidence="2 3">N2-46</strain>
    </source>
</reference>